<dbReference type="AlphaFoldDB" id="A0AAD7HIJ3"/>
<evidence type="ECO:0000313" key="3">
    <source>
        <dbReference type="EMBL" id="KAJ7721539.1"/>
    </source>
</evidence>
<name>A0AAD7HIJ3_9AGAR</name>
<dbReference type="Proteomes" id="UP001215280">
    <property type="component" value="Unassembled WGS sequence"/>
</dbReference>
<feature type="signal peptide" evidence="2">
    <location>
        <begin position="1"/>
        <end position="18"/>
    </location>
</feature>
<keyword evidence="4" id="KW-1185">Reference proteome</keyword>
<accession>A0AAD7HIJ3</accession>
<keyword evidence="2" id="KW-0732">Signal</keyword>
<feature type="region of interest" description="Disordered" evidence="1">
    <location>
        <begin position="171"/>
        <end position="219"/>
    </location>
</feature>
<gene>
    <name evidence="3" type="ORF">DFH07DRAFT_297167</name>
</gene>
<evidence type="ECO:0000256" key="1">
    <source>
        <dbReference type="SAM" id="MobiDB-lite"/>
    </source>
</evidence>
<feature type="compositionally biased region" description="Low complexity" evidence="1">
    <location>
        <begin position="174"/>
        <end position="196"/>
    </location>
</feature>
<evidence type="ECO:0008006" key="5">
    <source>
        <dbReference type="Google" id="ProtNLM"/>
    </source>
</evidence>
<reference evidence="3" key="1">
    <citation type="submission" date="2023-03" db="EMBL/GenBank/DDBJ databases">
        <title>Massive genome expansion in bonnet fungi (Mycena s.s.) driven by repeated elements and novel gene families across ecological guilds.</title>
        <authorList>
            <consortium name="Lawrence Berkeley National Laboratory"/>
            <person name="Harder C.B."/>
            <person name="Miyauchi S."/>
            <person name="Viragh M."/>
            <person name="Kuo A."/>
            <person name="Thoen E."/>
            <person name="Andreopoulos B."/>
            <person name="Lu D."/>
            <person name="Skrede I."/>
            <person name="Drula E."/>
            <person name="Henrissat B."/>
            <person name="Morin E."/>
            <person name="Kohler A."/>
            <person name="Barry K."/>
            <person name="LaButti K."/>
            <person name="Morin E."/>
            <person name="Salamov A."/>
            <person name="Lipzen A."/>
            <person name="Mereny Z."/>
            <person name="Hegedus B."/>
            <person name="Baldrian P."/>
            <person name="Stursova M."/>
            <person name="Weitz H."/>
            <person name="Taylor A."/>
            <person name="Grigoriev I.V."/>
            <person name="Nagy L.G."/>
            <person name="Martin F."/>
            <person name="Kauserud H."/>
        </authorList>
    </citation>
    <scope>NUCLEOTIDE SEQUENCE</scope>
    <source>
        <strain evidence="3">CBHHK188m</strain>
    </source>
</reference>
<feature type="compositionally biased region" description="Polar residues" evidence="1">
    <location>
        <begin position="197"/>
        <end position="213"/>
    </location>
</feature>
<organism evidence="3 4">
    <name type="scientific">Mycena maculata</name>
    <dbReference type="NCBI Taxonomy" id="230809"/>
    <lineage>
        <taxon>Eukaryota</taxon>
        <taxon>Fungi</taxon>
        <taxon>Dikarya</taxon>
        <taxon>Basidiomycota</taxon>
        <taxon>Agaricomycotina</taxon>
        <taxon>Agaricomycetes</taxon>
        <taxon>Agaricomycetidae</taxon>
        <taxon>Agaricales</taxon>
        <taxon>Marasmiineae</taxon>
        <taxon>Mycenaceae</taxon>
        <taxon>Mycena</taxon>
    </lineage>
</organism>
<sequence length="219" mass="22724">MWLPHSFIALLLAVLANGSPTNTTIDDSSSSFTFTGASGGWNTITPTSPCDICSSNPDPSLVHDGTWHDGNIRSGAGPTTGSFTFQGSAVYIFGIDQAESQPDIAFTLGSIQSVHHYTGTEQFVYNALFFSATGLAADQTYTVNWQFNVADTGVVVQAALFDYAIVTSGEEDSTTTTPAPATTGATGSSQSTTSPAVSKTHSSGSKGQTSGSWVLSPFP</sequence>
<protein>
    <recommendedName>
        <fullName evidence="5">Reelin domain-containing protein</fullName>
    </recommendedName>
</protein>
<evidence type="ECO:0000256" key="2">
    <source>
        <dbReference type="SAM" id="SignalP"/>
    </source>
</evidence>
<proteinExistence type="predicted"/>
<feature type="chain" id="PRO_5042028005" description="Reelin domain-containing protein" evidence="2">
    <location>
        <begin position="19"/>
        <end position="219"/>
    </location>
</feature>
<dbReference type="EMBL" id="JARJLG010000267">
    <property type="protein sequence ID" value="KAJ7721539.1"/>
    <property type="molecule type" value="Genomic_DNA"/>
</dbReference>
<evidence type="ECO:0000313" key="4">
    <source>
        <dbReference type="Proteomes" id="UP001215280"/>
    </source>
</evidence>
<comment type="caution">
    <text evidence="3">The sequence shown here is derived from an EMBL/GenBank/DDBJ whole genome shotgun (WGS) entry which is preliminary data.</text>
</comment>